<dbReference type="PANTHER" id="PTHR35446:SF2">
    <property type="entry name" value="CARBOXYMUCONOLACTONE DECARBOXYLASE-LIKE DOMAIN-CONTAINING PROTEIN"/>
    <property type="match status" value="1"/>
</dbReference>
<comment type="caution">
    <text evidence="2">The sequence shown here is derived from an EMBL/GenBank/DDBJ whole genome shotgun (WGS) entry which is preliminary data.</text>
</comment>
<organism evidence="2 3">
    <name type="scientific">Micromonospora sonchi</name>
    <dbReference type="NCBI Taxonomy" id="1763543"/>
    <lineage>
        <taxon>Bacteria</taxon>
        <taxon>Bacillati</taxon>
        <taxon>Actinomycetota</taxon>
        <taxon>Actinomycetes</taxon>
        <taxon>Micromonosporales</taxon>
        <taxon>Micromonosporaceae</taxon>
        <taxon>Micromonospora</taxon>
    </lineage>
</organism>
<dbReference type="Proteomes" id="UP000608890">
    <property type="component" value="Unassembled WGS sequence"/>
</dbReference>
<proteinExistence type="predicted"/>
<reference evidence="2" key="2">
    <citation type="submission" date="2020-09" db="EMBL/GenBank/DDBJ databases">
        <authorList>
            <person name="Sun Q."/>
            <person name="Zhou Y."/>
        </authorList>
    </citation>
    <scope>NUCLEOTIDE SEQUENCE</scope>
    <source>
        <strain evidence="2">CGMCC 4.7312</strain>
    </source>
</reference>
<evidence type="ECO:0000259" key="1">
    <source>
        <dbReference type="Pfam" id="PF02627"/>
    </source>
</evidence>
<evidence type="ECO:0000313" key="2">
    <source>
        <dbReference type="EMBL" id="GGM52683.1"/>
    </source>
</evidence>
<name>A0A917U230_9ACTN</name>
<dbReference type="AlphaFoldDB" id="A0A917U230"/>
<dbReference type="RefSeq" id="WP_229706243.1">
    <property type="nucleotide sequence ID" value="NZ_BMNB01000021.1"/>
</dbReference>
<accession>A0A917U230</accession>
<dbReference type="InterPro" id="IPR004675">
    <property type="entry name" value="AhpD_core"/>
</dbReference>
<dbReference type="NCBIfam" id="TIGR00778">
    <property type="entry name" value="ahpD_dom"/>
    <property type="match status" value="1"/>
</dbReference>
<dbReference type="SUPFAM" id="SSF69118">
    <property type="entry name" value="AhpD-like"/>
    <property type="match status" value="1"/>
</dbReference>
<dbReference type="Gene3D" id="1.20.1290.10">
    <property type="entry name" value="AhpD-like"/>
    <property type="match status" value="1"/>
</dbReference>
<dbReference type="PANTHER" id="PTHR35446">
    <property type="entry name" value="SI:CH211-175M2.5"/>
    <property type="match status" value="1"/>
</dbReference>
<sequence length="200" mass="21934">MVPANQLGKRGRAGLRFQVCEPVHALLLGGEPMSRDASRRVRIDKQHPGVYRAQLEVAKAVRSAVESAGLGRTLIELVNIRVSQINRCAYCLHVHVRDALLGGETAQRLAVLPAWRNTDLFTAKERAALALAESLTTLPDDRMQEHDYAEAGDVLSPEEISAISWVTIAMNSFNRLSIISRHPVKPIHPATPTPAQRSAP</sequence>
<dbReference type="InterPro" id="IPR029032">
    <property type="entry name" value="AhpD-like"/>
</dbReference>
<feature type="domain" description="Carboxymuconolactone decarboxylase-like" evidence="1">
    <location>
        <begin position="48"/>
        <end position="133"/>
    </location>
</feature>
<gene>
    <name evidence="2" type="ORF">GCM10011608_41980</name>
</gene>
<evidence type="ECO:0000313" key="3">
    <source>
        <dbReference type="Proteomes" id="UP000608890"/>
    </source>
</evidence>
<dbReference type="Pfam" id="PF02627">
    <property type="entry name" value="CMD"/>
    <property type="match status" value="1"/>
</dbReference>
<dbReference type="InterPro" id="IPR003779">
    <property type="entry name" value="CMD-like"/>
</dbReference>
<keyword evidence="3" id="KW-1185">Reference proteome</keyword>
<protein>
    <recommendedName>
        <fullName evidence="1">Carboxymuconolactone decarboxylase-like domain-containing protein</fullName>
    </recommendedName>
</protein>
<dbReference type="GO" id="GO:0051920">
    <property type="term" value="F:peroxiredoxin activity"/>
    <property type="evidence" value="ECO:0007669"/>
    <property type="project" value="InterPro"/>
</dbReference>
<dbReference type="EMBL" id="BMNB01000021">
    <property type="protein sequence ID" value="GGM52683.1"/>
    <property type="molecule type" value="Genomic_DNA"/>
</dbReference>
<reference evidence="2" key="1">
    <citation type="journal article" date="2014" name="Int. J. Syst. Evol. Microbiol.">
        <title>Complete genome sequence of Corynebacterium casei LMG S-19264T (=DSM 44701T), isolated from a smear-ripened cheese.</title>
        <authorList>
            <consortium name="US DOE Joint Genome Institute (JGI-PGF)"/>
            <person name="Walter F."/>
            <person name="Albersmeier A."/>
            <person name="Kalinowski J."/>
            <person name="Ruckert C."/>
        </authorList>
    </citation>
    <scope>NUCLEOTIDE SEQUENCE</scope>
    <source>
        <strain evidence="2">CGMCC 4.7312</strain>
    </source>
</reference>